<name>A0AAE1CC05_9PEZI</name>
<evidence type="ECO:0000256" key="5">
    <source>
        <dbReference type="ARBA" id="ARBA00023043"/>
    </source>
</evidence>
<dbReference type="GO" id="GO:0008270">
    <property type="term" value="F:zinc ion binding"/>
    <property type="evidence" value="ECO:0007669"/>
    <property type="project" value="UniProtKB-KW"/>
</dbReference>
<dbReference type="Pfam" id="PF12796">
    <property type="entry name" value="Ank_2"/>
    <property type="match status" value="4"/>
</dbReference>
<dbReference type="SUPFAM" id="SSF48403">
    <property type="entry name" value="Ankyrin repeat"/>
    <property type="match status" value="2"/>
</dbReference>
<proteinExistence type="predicted"/>
<gene>
    <name evidence="9" type="ORF">B0T22DRAFT_527573</name>
</gene>
<feature type="compositionally biased region" description="Basic and acidic residues" evidence="7">
    <location>
        <begin position="1625"/>
        <end position="1635"/>
    </location>
</feature>
<dbReference type="SMART" id="SM00291">
    <property type="entry name" value="ZnF_ZZ"/>
    <property type="match status" value="1"/>
</dbReference>
<dbReference type="InterPro" id="IPR043145">
    <property type="entry name" value="Znf_ZZ_sf"/>
</dbReference>
<feature type="compositionally biased region" description="Acidic residues" evidence="7">
    <location>
        <begin position="1642"/>
        <end position="1658"/>
    </location>
</feature>
<feature type="repeat" description="ANK" evidence="6">
    <location>
        <begin position="1061"/>
        <end position="1093"/>
    </location>
</feature>
<feature type="repeat" description="ANK" evidence="6">
    <location>
        <begin position="1164"/>
        <end position="1196"/>
    </location>
</feature>
<dbReference type="Pfam" id="PF00569">
    <property type="entry name" value="ZZ"/>
    <property type="match status" value="1"/>
</dbReference>
<evidence type="ECO:0000256" key="7">
    <source>
        <dbReference type="SAM" id="MobiDB-lite"/>
    </source>
</evidence>
<dbReference type="PANTHER" id="PTHR24123">
    <property type="entry name" value="ANKYRIN REPEAT-CONTAINING"/>
    <property type="match status" value="1"/>
</dbReference>
<dbReference type="InterPro" id="IPR000433">
    <property type="entry name" value="Znf_ZZ"/>
</dbReference>
<dbReference type="SUPFAM" id="SSF57850">
    <property type="entry name" value="RING/U-box"/>
    <property type="match status" value="1"/>
</dbReference>
<feature type="compositionally biased region" description="Low complexity" evidence="7">
    <location>
        <begin position="1"/>
        <end position="23"/>
    </location>
</feature>
<dbReference type="PRINTS" id="PR01415">
    <property type="entry name" value="ANKYRIN"/>
</dbReference>
<feature type="compositionally biased region" description="Basic and acidic residues" evidence="7">
    <location>
        <begin position="1659"/>
        <end position="1669"/>
    </location>
</feature>
<evidence type="ECO:0000256" key="4">
    <source>
        <dbReference type="ARBA" id="ARBA00022833"/>
    </source>
</evidence>
<protein>
    <submittedName>
        <fullName evidence="9">Ankyrin repeat-containing domain protein</fullName>
    </submittedName>
</protein>
<accession>A0AAE1CC05</accession>
<keyword evidence="5 6" id="KW-0040">ANK repeat</keyword>
<dbReference type="Gene3D" id="3.30.60.90">
    <property type="match status" value="1"/>
</dbReference>
<dbReference type="InterPro" id="IPR056884">
    <property type="entry name" value="NPHP3-like_N"/>
</dbReference>
<dbReference type="PANTHER" id="PTHR24123:SF33">
    <property type="entry name" value="PROTEIN HOS4"/>
    <property type="match status" value="1"/>
</dbReference>
<dbReference type="Proteomes" id="UP001270362">
    <property type="component" value="Unassembled WGS sequence"/>
</dbReference>
<dbReference type="PROSITE" id="PS50088">
    <property type="entry name" value="ANK_REPEAT"/>
    <property type="match status" value="3"/>
</dbReference>
<keyword evidence="1" id="KW-0479">Metal-binding</keyword>
<dbReference type="Pfam" id="PF24883">
    <property type="entry name" value="NPHP3_N"/>
    <property type="match status" value="1"/>
</dbReference>
<feature type="domain" description="ZZ-type" evidence="8">
    <location>
        <begin position="1563"/>
        <end position="1605"/>
    </location>
</feature>
<evidence type="ECO:0000259" key="8">
    <source>
        <dbReference type="SMART" id="SM00291"/>
    </source>
</evidence>
<dbReference type="InterPro" id="IPR036770">
    <property type="entry name" value="Ankyrin_rpt-contain_sf"/>
</dbReference>
<evidence type="ECO:0000256" key="2">
    <source>
        <dbReference type="ARBA" id="ARBA00022737"/>
    </source>
</evidence>
<keyword evidence="4" id="KW-0862">Zinc</keyword>
<dbReference type="PROSITE" id="PS50297">
    <property type="entry name" value="ANK_REP_REGION"/>
    <property type="match status" value="2"/>
</dbReference>
<feature type="region of interest" description="Disordered" evidence="7">
    <location>
        <begin position="1607"/>
        <end position="1669"/>
    </location>
</feature>
<feature type="region of interest" description="Disordered" evidence="7">
    <location>
        <begin position="1"/>
        <end position="81"/>
    </location>
</feature>
<keyword evidence="10" id="KW-1185">Reference proteome</keyword>
<evidence type="ECO:0000256" key="1">
    <source>
        <dbReference type="ARBA" id="ARBA00022723"/>
    </source>
</evidence>
<evidence type="ECO:0000313" key="10">
    <source>
        <dbReference type="Proteomes" id="UP001270362"/>
    </source>
</evidence>
<dbReference type="Gene3D" id="1.25.40.20">
    <property type="entry name" value="Ankyrin repeat-containing domain"/>
    <property type="match status" value="5"/>
</dbReference>
<keyword evidence="3" id="KW-0863">Zinc-finger</keyword>
<evidence type="ECO:0000313" key="9">
    <source>
        <dbReference type="EMBL" id="KAK3687990.1"/>
    </source>
</evidence>
<feature type="repeat" description="ANK" evidence="6">
    <location>
        <begin position="1265"/>
        <end position="1297"/>
    </location>
</feature>
<evidence type="ECO:0000256" key="6">
    <source>
        <dbReference type="PROSITE-ProRule" id="PRU00023"/>
    </source>
</evidence>
<sequence length="1669" mass="183406">MSDSDSVSSEPSPPSSRAASPAPQTEQPKGEETIQQARAGAEHAPPEPTGISPDLRPPLLESEGVHFSWPDPSDFVDEPGDDSSIDSFDYVLIPGIYGSREDGAEAGPGSPSSSWAVDYVKQTKGNNRILKLEYAAQNLFSGTKCREAIRTCAVQLLRGVLALRKDAKRRRLIAFITFDFGGILLKDALVAASLDPGAWSEITDLSRVLVFCGCPHRSTSYLDMEDRLCRFVFASSGKGVSEVTPSASSIPGLAAATIEVNGLFVDSKANLRCRVVSVYAGPPPSDKEATEKRISQVFDTFSGTLGAPFEKRVALTGSDASDITNYLDKLKSILNAKYTDDAMINERTLLSVASAVDPFRSARDHASPVTETSAYKTWLNLRGPQILYIHGSDGIRDAAEQVFYALDERIYTEDTIVLYFSFDQWDVRRDSIRDMASTFMAQIICQFPRNEDWTRRMCIQLDLQRGWTEADLIYWLERFRFNNHFEQAIYVINHFDECTKGSRKAFLDKFRYLTANGEGQWKIVLTSHKSGALLGELSDTAFTTLDLSPSVIVKESLSSMDTEVDLKRLMHARPELLLQKKLVRHELAKIAGMDSLARQVIVDWARAQPGWPDSLSIGSLIEATALAERFSLGTVLYIGSGTDKDLDFTPPSAVKGLIRNVQVGLAGIIEVEQNEVRISHPRLRNGGAQSPQNAHVWDHLSEIAHFDIAHITDRAGSTPATSVHAWAHHFFKASPADQTKLTAQFASSSLGSRWARGHWAFSNPVTRNKIPLDSLFPPRDYSDLACGVVEAASKGLSQAVKRLIKHNKLTETTLLEVLLMLDLIQYVSSKSDRPEAVAWPPGLLFRAAWLGLDRVIERPLREELRFATQVLVSHGADVSFRTLGSAEIARLLVQEGKADIASTDEYNATPLYHACLYGHHTTVKELLRLDKRWTPLIVATEGGFKTCIELLIENNVEVDLNGPTMEGPALRHAVIKGQRESCRLLLEAGANPNSPLITTPLIVQLAQFIGSDREEERREILKLLLDSGVDVNAKGSGTDATLVRLLDCDDIDVDVDILNMDNETPLHFATYTRHYVAVQLLLAHGADVNRLSTGNITPLHHATSELKILRALLDSGANPKLSQSEGFTCLMYAAWFEQHVESLKLLLKHKADLEARYDSDTDLTGWTALTCAASKGYTAAVRLLADAGANLQHVGADSIPILHHAASSEIDPIGKLAVLLEFLTRLNLNQTDEEGQTALHLAKIPFQNLKRLVNAGAEINIQDKKGRTALAEHSGRGDAEAVRLLLNHGANPNLAAPDSGASLHRAARNLNLEVVKLLVENETTAVDINLSSPSMLGTPLIAACIAWATDGERSAEIVQYLIKQGADVNYACSGLLGYALNAAAFLAGPAMIDLLIENDARRDIKNDMGRTPIHFAALNGAEKFQKVVEIGCDLGARDVTGRTALMWAAQPGQVEVVRRILDMIPDGDVDMKDKDGWTALCWAARGPKAFKFEGHRTAGDLAVVIKLLLERGADKRVVVTGSDGRKWTPLKIARFHGSLPEVVELLRCDGGRMNPEDESKAGRDADNPCDSCLSIIVGLRYNCKSCEWFDLCFKCYPHREILHPPGDHEFGEIGPEFVDEEEKNEEGGEVEKTSEDTSTETSSEDDSEEEEEKEEDEEEKKSEKSQESA</sequence>
<organism evidence="9 10">
    <name type="scientific">Podospora appendiculata</name>
    <dbReference type="NCBI Taxonomy" id="314037"/>
    <lineage>
        <taxon>Eukaryota</taxon>
        <taxon>Fungi</taxon>
        <taxon>Dikarya</taxon>
        <taxon>Ascomycota</taxon>
        <taxon>Pezizomycotina</taxon>
        <taxon>Sordariomycetes</taxon>
        <taxon>Sordariomycetidae</taxon>
        <taxon>Sordariales</taxon>
        <taxon>Podosporaceae</taxon>
        <taxon>Podospora</taxon>
    </lineage>
</organism>
<dbReference type="CDD" id="cd02249">
    <property type="entry name" value="ZZ"/>
    <property type="match status" value="1"/>
</dbReference>
<dbReference type="EMBL" id="JAULSO010000002">
    <property type="protein sequence ID" value="KAK3687990.1"/>
    <property type="molecule type" value="Genomic_DNA"/>
</dbReference>
<dbReference type="InterPro" id="IPR002110">
    <property type="entry name" value="Ankyrin_rpt"/>
</dbReference>
<dbReference type="InterPro" id="IPR051165">
    <property type="entry name" value="Multifunctional_ANK_Repeat"/>
</dbReference>
<keyword evidence="2" id="KW-0677">Repeat</keyword>
<evidence type="ECO:0000256" key="3">
    <source>
        <dbReference type="ARBA" id="ARBA00022771"/>
    </source>
</evidence>
<comment type="caution">
    <text evidence="9">The sequence shown here is derived from an EMBL/GenBank/DDBJ whole genome shotgun (WGS) entry which is preliminary data.</text>
</comment>
<reference evidence="9" key="2">
    <citation type="submission" date="2023-06" db="EMBL/GenBank/DDBJ databases">
        <authorList>
            <consortium name="Lawrence Berkeley National Laboratory"/>
            <person name="Haridas S."/>
            <person name="Hensen N."/>
            <person name="Bonometti L."/>
            <person name="Westerberg I."/>
            <person name="Brannstrom I.O."/>
            <person name="Guillou S."/>
            <person name="Cros-Aarteil S."/>
            <person name="Calhoun S."/>
            <person name="Kuo A."/>
            <person name="Mondo S."/>
            <person name="Pangilinan J."/>
            <person name="Riley R."/>
            <person name="Labutti K."/>
            <person name="Andreopoulos B."/>
            <person name="Lipzen A."/>
            <person name="Chen C."/>
            <person name="Yanf M."/>
            <person name="Daum C."/>
            <person name="Ng V."/>
            <person name="Clum A."/>
            <person name="Steindorff A."/>
            <person name="Ohm R."/>
            <person name="Martin F."/>
            <person name="Silar P."/>
            <person name="Natvig D."/>
            <person name="Lalanne C."/>
            <person name="Gautier V."/>
            <person name="Ament-Velasquez S.L."/>
            <person name="Kruys A."/>
            <person name="Hutchinson M.I."/>
            <person name="Powell A.J."/>
            <person name="Barry K."/>
            <person name="Miller A.N."/>
            <person name="Grigoriev I.V."/>
            <person name="Debuchy R."/>
            <person name="Gladieux P."/>
            <person name="Thoren M.H."/>
            <person name="Johannesson H."/>
        </authorList>
    </citation>
    <scope>NUCLEOTIDE SEQUENCE</scope>
    <source>
        <strain evidence="9">CBS 314.62</strain>
    </source>
</reference>
<dbReference type="Pfam" id="PF00023">
    <property type="entry name" value="Ank"/>
    <property type="match status" value="2"/>
</dbReference>
<dbReference type="SMART" id="SM00248">
    <property type="entry name" value="ANK"/>
    <property type="match status" value="17"/>
</dbReference>
<reference evidence="9" key="1">
    <citation type="journal article" date="2023" name="Mol. Phylogenet. Evol.">
        <title>Genome-scale phylogeny and comparative genomics of the fungal order Sordariales.</title>
        <authorList>
            <person name="Hensen N."/>
            <person name="Bonometti L."/>
            <person name="Westerberg I."/>
            <person name="Brannstrom I.O."/>
            <person name="Guillou S."/>
            <person name="Cros-Aarteil S."/>
            <person name="Calhoun S."/>
            <person name="Haridas S."/>
            <person name="Kuo A."/>
            <person name="Mondo S."/>
            <person name="Pangilinan J."/>
            <person name="Riley R."/>
            <person name="LaButti K."/>
            <person name="Andreopoulos B."/>
            <person name="Lipzen A."/>
            <person name="Chen C."/>
            <person name="Yan M."/>
            <person name="Daum C."/>
            <person name="Ng V."/>
            <person name="Clum A."/>
            <person name="Steindorff A."/>
            <person name="Ohm R.A."/>
            <person name="Martin F."/>
            <person name="Silar P."/>
            <person name="Natvig D.O."/>
            <person name="Lalanne C."/>
            <person name="Gautier V."/>
            <person name="Ament-Velasquez S.L."/>
            <person name="Kruys A."/>
            <person name="Hutchinson M.I."/>
            <person name="Powell A.J."/>
            <person name="Barry K."/>
            <person name="Miller A.N."/>
            <person name="Grigoriev I.V."/>
            <person name="Debuchy R."/>
            <person name="Gladieux P."/>
            <person name="Hiltunen Thoren M."/>
            <person name="Johannesson H."/>
        </authorList>
    </citation>
    <scope>NUCLEOTIDE SEQUENCE</scope>
    <source>
        <strain evidence="9">CBS 314.62</strain>
    </source>
</reference>